<dbReference type="PANTHER" id="PTHR45138">
    <property type="entry name" value="REGULATORY COMPONENTS OF SENSORY TRANSDUCTION SYSTEM"/>
    <property type="match status" value="1"/>
</dbReference>
<feature type="domain" description="GGDEF" evidence="4">
    <location>
        <begin position="301"/>
        <end position="434"/>
    </location>
</feature>
<feature type="modified residue" description="4-aspartylphosphate" evidence="2">
    <location>
        <position position="509"/>
    </location>
</feature>
<gene>
    <name evidence="6" type="ORF">ACFFK0_15985</name>
</gene>
<dbReference type="InterPro" id="IPR011006">
    <property type="entry name" value="CheY-like_superfamily"/>
</dbReference>
<dbReference type="Pfam" id="PF01627">
    <property type="entry name" value="Hpt"/>
    <property type="match status" value="1"/>
</dbReference>
<dbReference type="GO" id="GO:0052621">
    <property type="term" value="F:diguanylate cyclase activity"/>
    <property type="evidence" value="ECO:0007669"/>
    <property type="project" value="UniProtKB-EC"/>
</dbReference>
<dbReference type="InterPro" id="IPR001789">
    <property type="entry name" value="Sig_transdc_resp-reg_receiver"/>
</dbReference>
<dbReference type="Pfam" id="PF00072">
    <property type="entry name" value="Response_reg"/>
    <property type="match status" value="2"/>
</dbReference>
<evidence type="ECO:0000259" key="3">
    <source>
        <dbReference type="PROSITE" id="PS50110"/>
    </source>
</evidence>
<dbReference type="EMBL" id="JBHLWN010000067">
    <property type="protein sequence ID" value="MFC0213932.1"/>
    <property type="molecule type" value="Genomic_DNA"/>
</dbReference>
<accession>A0ABV6DMQ7</accession>
<dbReference type="InterPro" id="IPR050469">
    <property type="entry name" value="Diguanylate_Cyclase"/>
</dbReference>
<dbReference type="PROSITE" id="PS50110">
    <property type="entry name" value="RESPONSE_REGULATORY"/>
    <property type="match status" value="2"/>
</dbReference>
<protein>
    <submittedName>
        <fullName evidence="6">Diguanylate cyclase</fullName>
        <ecNumber evidence="6">2.7.7.65</ecNumber>
    </submittedName>
</protein>
<comment type="caution">
    <text evidence="6">The sequence shown here is derived from an EMBL/GenBank/DDBJ whole genome shotgun (WGS) entry which is preliminary data.</text>
</comment>
<keyword evidence="7" id="KW-1185">Reference proteome</keyword>
<dbReference type="InterPro" id="IPR036641">
    <property type="entry name" value="HPT_dom_sf"/>
</dbReference>
<evidence type="ECO:0000313" key="7">
    <source>
        <dbReference type="Proteomes" id="UP001589776"/>
    </source>
</evidence>
<dbReference type="NCBIfam" id="TIGR00254">
    <property type="entry name" value="GGDEF"/>
    <property type="match status" value="1"/>
</dbReference>
<dbReference type="PROSITE" id="PS50894">
    <property type="entry name" value="HPT"/>
    <property type="match status" value="1"/>
</dbReference>
<evidence type="ECO:0000259" key="4">
    <source>
        <dbReference type="PROSITE" id="PS50887"/>
    </source>
</evidence>
<name>A0ABV6DMQ7_9BACL</name>
<dbReference type="SUPFAM" id="SSF52172">
    <property type="entry name" value="CheY-like"/>
    <property type="match status" value="2"/>
</dbReference>
<dbReference type="SUPFAM" id="SSF55073">
    <property type="entry name" value="Nucleotide cyclase"/>
    <property type="match status" value="1"/>
</dbReference>
<dbReference type="InterPro" id="IPR043128">
    <property type="entry name" value="Rev_trsase/Diguanyl_cyclase"/>
</dbReference>
<evidence type="ECO:0000256" key="1">
    <source>
        <dbReference type="PROSITE-ProRule" id="PRU00110"/>
    </source>
</evidence>
<sequence length="584" mass="66689">MHTDSNNRLMREVQRLFVNELESQLKRLELLELRLSEEPASFDESALALYRIVHTLKGSAAMFGFARIGKVAERLTQLWEWTQEPEGEGCRTEHSKRRLYRHSLAGTSGLISDLRREFDISKVEYEMDKQKVKARQLSGGAHKGRLLVIDDDDTLRSYLVSRLNADGYEVSEAADVDTAIRLLREQAFDLITLDLVMHPKSGYELFELLKEDPTLQWIPTIVLSGREDVSDKVRCFYMGSDDYVTKPFQYEELAARIYRLLKRTESFEQLAFRDPLTGVYNRLYFDNQIKLELQRAERYPAPLSIAFLDIDKFKSINDTYGHHIGDLVLQGLSHIVQQRLRATDLLARFGGEEYVIAMPNTDGEQAKQVVQHILQQVRDNPAAQNDGNEYRITFSAGIAEWKPGQSVKDWLQAADQAMYEAKQEGRNRVLLAREAGIGSEEQIDPWAGTSSSEAVRRNVLVADDDMILRSIVIGRLRELEMPLNIVETGNGDEAYELLVSRPFDLCILDGSMPGMDGLQVLERLHRRHLAGGTTDHEQTKVMMLSGRKKDDDIARGYELGAHDYLPKPFSLVELDLRVKRLLDL</sequence>
<dbReference type="PROSITE" id="PS50887">
    <property type="entry name" value="GGDEF"/>
    <property type="match status" value="1"/>
</dbReference>
<dbReference type="SUPFAM" id="SSF47226">
    <property type="entry name" value="Histidine-containing phosphotransfer domain, HPT domain"/>
    <property type="match status" value="1"/>
</dbReference>
<dbReference type="Gene3D" id="3.40.50.2300">
    <property type="match status" value="2"/>
</dbReference>
<feature type="domain" description="Response regulatory" evidence="3">
    <location>
        <begin position="458"/>
        <end position="582"/>
    </location>
</feature>
<dbReference type="CDD" id="cd00156">
    <property type="entry name" value="REC"/>
    <property type="match status" value="1"/>
</dbReference>
<evidence type="ECO:0000259" key="5">
    <source>
        <dbReference type="PROSITE" id="PS50894"/>
    </source>
</evidence>
<dbReference type="SMART" id="SM00448">
    <property type="entry name" value="REC"/>
    <property type="match status" value="2"/>
</dbReference>
<feature type="domain" description="HPt" evidence="5">
    <location>
        <begin position="6"/>
        <end position="117"/>
    </location>
</feature>
<dbReference type="EC" id="2.7.7.65" evidence="6"/>
<feature type="domain" description="Response regulatory" evidence="3">
    <location>
        <begin position="145"/>
        <end position="261"/>
    </location>
</feature>
<dbReference type="InterPro" id="IPR029787">
    <property type="entry name" value="Nucleotide_cyclase"/>
</dbReference>
<feature type="modified residue" description="4-aspartylphosphate" evidence="2">
    <location>
        <position position="194"/>
    </location>
</feature>
<dbReference type="InterPro" id="IPR008207">
    <property type="entry name" value="Sig_transdc_His_kin_Hpt_dom"/>
</dbReference>
<keyword evidence="2" id="KW-0597">Phosphoprotein</keyword>
<evidence type="ECO:0000313" key="6">
    <source>
        <dbReference type="EMBL" id="MFC0213932.1"/>
    </source>
</evidence>
<dbReference type="Gene3D" id="1.20.120.160">
    <property type="entry name" value="HPT domain"/>
    <property type="match status" value="1"/>
</dbReference>
<proteinExistence type="predicted"/>
<keyword evidence="6" id="KW-0548">Nucleotidyltransferase</keyword>
<dbReference type="InterPro" id="IPR000160">
    <property type="entry name" value="GGDEF_dom"/>
</dbReference>
<dbReference type="CDD" id="cd00088">
    <property type="entry name" value="HPT"/>
    <property type="match status" value="1"/>
</dbReference>
<dbReference type="Gene3D" id="3.30.70.270">
    <property type="match status" value="1"/>
</dbReference>
<reference evidence="6 7" key="1">
    <citation type="submission" date="2024-09" db="EMBL/GenBank/DDBJ databases">
        <authorList>
            <person name="Sun Q."/>
            <person name="Mori K."/>
        </authorList>
    </citation>
    <scope>NUCLEOTIDE SEQUENCE [LARGE SCALE GENOMIC DNA]</scope>
    <source>
        <strain evidence="6 7">CCM 7759</strain>
    </source>
</reference>
<dbReference type="RefSeq" id="WP_377471262.1">
    <property type="nucleotide sequence ID" value="NZ_JBHLWN010000067.1"/>
</dbReference>
<dbReference type="CDD" id="cd01949">
    <property type="entry name" value="GGDEF"/>
    <property type="match status" value="1"/>
</dbReference>
<dbReference type="Proteomes" id="UP001589776">
    <property type="component" value="Unassembled WGS sequence"/>
</dbReference>
<dbReference type="Pfam" id="PF00990">
    <property type="entry name" value="GGDEF"/>
    <property type="match status" value="1"/>
</dbReference>
<keyword evidence="6" id="KW-0808">Transferase</keyword>
<dbReference type="PANTHER" id="PTHR45138:SF9">
    <property type="entry name" value="DIGUANYLATE CYCLASE DGCM-RELATED"/>
    <property type="match status" value="1"/>
</dbReference>
<organism evidence="6 7">
    <name type="scientific">Paenibacillus chartarius</name>
    <dbReference type="NCBI Taxonomy" id="747481"/>
    <lineage>
        <taxon>Bacteria</taxon>
        <taxon>Bacillati</taxon>
        <taxon>Bacillota</taxon>
        <taxon>Bacilli</taxon>
        <taxon>Bacillales</taxon>
        <taxon>Paenibacillaceae</taxon>
        <taxon>Paenibacillus</taxon>
    </lineage>
</organism>
<feature type="modified residue" description="Phosphohistidine" evidence="1">
    <location>
        <position position="54"/>
    </location>
</feature>
<evidence type="ECO:0000256" key="2">
    <source>
        <dbReference type="PROSITE-ProRule" id="PRU00169"/>
    </source>
</evidence>
<dbReference type="SMART" id="SM00267">
    <property type="entry name" value="GGDEF"/>
    <property type="match status" value="1"/>
</dbReference>